<dbReference type="HOGENOM" id="CLU_007861_1_0_1"/>
<dbReference type="STRING" id="1382522.W6MUH7"/>
<evidence type="ECO:0000256" key="4">
    <source>
        <dbReference type="ARBA" id="ARBA00022692"/>
    </source>
</evidence>
<evidence type="ECO:0000256" key="5">
    <source>
        <dbReference type="ARBA" id="ARBA00022792"/>
    </source>
</evidence>
<dbReference type="Pfam" id="PF10443">
    <property type="entry name" value="RNA12"/>
    <property type="match status" value="1"/>
</dbReference>
<reference evidence="14" key="1">
    <citation type="submission" date="2013-12" db="EMBL/GenBank/DDBJ databases">
        <authorList>
            <person name="Genoscope - CEA"/>
        </authorList>
    </citation>
    <scope>NUCLEOTIDE SEQUENCE</scope>
    <source>
        <strain evidence="14">CBS 1993</strain>
    </source>
</reference>
<keyword evidence="4" id="KW-0812">Transmembrane</keyword>
<dbReference type="GO" id="GO:0006397">
    <property type="term" value="P:mRNA processing"/>
    <property type="evidence" value="ECO:0007669"/>
    <property type="project" value="UniProtKB-UniRule"/>
</dbReference>
<dbReference type="InterPro" id="IPR000504">
    <property type="entry name" value="RRM_dom"/>
</dbReference>
<comment type="similarity">
    <text evidence="2 12">Belongs to the YME2 family.</text>
</comment>
<evidence type="ECO:0000313" key="15">
    <source>
        <dbReference type="Proteomes" id="UP000019384"/>
    </source>
</evidence>
<evidence type="ECO:0000256" key="12">
    <source>
        <dbReference type="RuleBase" id="RU367108"/>
    </source>
</evidence>
<keyword evidence="12" id="KW-0507">mRNA processing</keyword>
<comment type="subcellular location">
    <subcellularLocation>
        <location evidence="1 12">Mitochondrion inner membrane</location>
        <topology evidence="1 12">Single-pass membrane protein</topology>
    </subcellularLocation>
</comment>
<dbReference type="EMBL" id="HG793126">
    <property type="protein sequence ID" value="CDK25635.1"/>
    <property type="molecule type" value="Genomic_DNA"/>
</dbReference>
<keyword evidence="11 12" id="KW-0694">RNA-binding</keyword>
<gene>
    <name evidence="14" type="ORF">KUCA_T00001605001</name>
</gene>
<dbReference type="Proteomes" id="UP000019384">
    <property type="component" value="Unassembled WGS sequence"/>
</dbReference>
<reference evidence="14" key="2">
    <citation type="submission" date="2014-02" db="EMBL/GenBank/DDBJ databases">
        <title>Complete DNA sequence of /Kuraishia capsulata/ illustrates novel genomic features among budding yeasts (/Saccharomycotina/).</title>
        <authorList>
            <person name="Morales L."/>
            <person name="Noel B."/>
            <person name="Porcel B."/>
            <person name="Marcet-Houben M."/>
            <person name="Hullo M-F."/>
            <person name="Sacerdot C."/>
            <person name="Tekaia F."/>
            <person name="Leh-Louis V."/>
            <person name="Despons L."/>
            <person name="Khanna V."/>
            <person name="Aury J-M."/>
            <person name="Barbe V."/>
            <person name="Couloux A."/>
            <person name="Labadie K."/>
            <person name="Pelletier E."/>
            <person name="Souciet J-L."/>
            <person name="Boekhout T."/>
            <person name="Gabaldon T."/>
            <person name="Wincker P."/>
            <person name="Dujon B."/>
        </authorList>
    </citation>
    <scope>NUCLEOTIDE SEQUENCE</scope>
    <source>
        <strain evidence="14">CBS 1993</strain>
    </source>
</reference>
<evidence type="ECO:0000259" key="13">
    <source>
        <dbReference type="PROSITE" id="PS50102"/>
    </source>
</evidence>
<dbReference type="PANTHER" id="PTHR32198:SF2">
    <property type="entry name" value="MITOCHONDRIAL ESCAPE PROTEIN 2"/>
    <property type="match status" value="1"/>
</dbReference>
<evidence type="ECO:0000256" key="1">
    <source>
        <dbReference type="ARBA" id="ARBA00004434"/>
    </source>
</evidence>
<dbReference type="InterPro" id="IPR018850">
    <property type="entry name" value="Mt_escape_2_C"/>
</dbReference>
<evidence type="ECO:0000256" key="9">
    <source>
        <dbReference type="ARBA" id="ARBA00023136"/>
    </source>
</evidence>
<evidence type="ECO:0000256" key="3">
    <source>
        <dbReference type="ARBA" id="ARBA00020222"/>
    </source>
</evidence>
<dbReference type="InterPro" id="IPR035979">
    <property type="entry name" value="RBD_domain_sf"/>
</dbReference>
<keyword evidence="15" id="KW-1185">Reference proteome</keyword>
<evidence type="ECO:0000256" key="6">
    <source>
        <dbReference type="ARBA" id="ARBA00022946"/>
    </source>
</evidence>
<dbReference type="InterPro" id="IPR039627">
    <property type="entry name" value="Yme2_C"/>
</dbReference>
<evidence type="ECO:0000256" key="7">
    <source>
        <dbReference type="ARBA" id="ARBA00022989"/>
    </source>
</evidence>
<dbReference type="GeneID" id="34519035"/>
<dbReference type="GO" id="GO:0005743">
    <property type="term" value="C:mitochondrial inner membrane"/>
    <property type="evidence" value="ECO:0007669"/>
    <property type="project" value="UniProtKB-SubCell"/>
</dbReference>
<keyword evidence="8 12" id="KW-0496">Mitochondrion</keyword>
<organism evidence="14 15">
    <name type="scientific">Kuraishia capsulata CBS 1993</name>
    <dbReference type="NCBI Taxonomy" id="1382522"/>
    <lineage>
        <taxon>Eukaryota</taxon>
        <taxon>Fungi</taxon>
        <taxon>Dikarya</taxon>
        <taxon>Ascomycota</taxon>
        <taxon>Saccharomycotina</taxon>
        <taxon>Pichiomycetes</taxon>
        <taxon>Pichiales</taxon>
        <taxon>Pichiaceae</taxon>
        <taxon>Kuraishia</taxon>
    </lineage>
</organism>
<dbReference type="Gene3D" id="3.30.70.330">
    <property type="match status" value="1"/>
</dbReference>
<evidence type="ECO:0000256" key="10">
    <source>
        <dbReference type="ARBA" id="ARBA00025276"/>
    </source>
</evidence>
<protein>
    <recommendedName>
        <fullName evidence="3 12">Mitochondrial escape protein 2</fullName>
    </recommendedName>
</protein>
<sequence length="819" mass="92090">MKLNSGLRLLGLHPGILLAGNGRLSIRSANGTLAPRLAARRFLHQDGIIEEEDVGEDEGVESTGVIQKKNEETLLFFDKLLPVRTSNWDLRQYFVRLFTATSEESLKKRTLELACGKDGVLSDLEMTSFTLINRDGGAFVKFRVPEQYTLAEFNKKITSNVASLSGNGLLHMLTHNRCFPVKGIPWIEDLRRFATSKIKVSFNGPQLTQENMYLLFRRYGIIEDIQPPAPDSKEVPLSAYVTFRQTRSAITARHCVTGLTVDGTTIHIQYEPRKERASLSSYISGHPRIAIPVIIGILATVAVLIFDPIRNFFIREKISQKYSLSKNGWTKPLFDLFQSTTNSMKSLIWQPLATQGANEVSITGLWSERLEKAKQMKIWLEENVDTFIVLQGPRGSGKKSMIDQHVLNGRPNTLVIDCEKLIKPRSEGKFLKTFAQEIGYFPIFSWLNSVSSFVDLAVQGMTGQKSGLSESKESQVKNILNVAANAVRDIALEDYGKLDCGGDDANHPLVKEDDYLRQNPNVKPVIVIDRFQSSRRSHDPNSFIYREISEWAANLISMNVAHVIFITDDVGSLQTLSDALPSQVFKRCVLADASESSAIQYVSNQIGGDVTTSYEKDLTEAIAPFGGRMLDLQMFVRRLKSGEQPKEALAGMVDQTAEQLSQVFTAKKDSYVWNSSQAWFLIKILASEKSIPWDKIALHPLFKANPYEILNSMEKDELISIVRETGLVKEIKPAKPIYRESFKSMVENKRVFSNLETDYLTSLINAETSKIAKFEAELEKFKDVEPKLFKKRLQYLGDKIEASTTIIQNCEGQIKALSK</sequence>
<keyword evidence="6" id="KW-0809">Transit peptide</keyword>
<dbReference type="InterPro" id="IPR012677">
    <property type="entry name" value="Nucleotide-bd_a/b_plait_sf"/>
</dbReference>
<feature type="domain" description="RRM" evidence="13">
    <location>
        <begin position="196"/>
        <end position="273"/>
    </location>
</feature>
<evidence type="ECO:0000256" key="2">
    <source>
        <dbReference type="ARBA" id="ARBA00010320"/>
    </source>
</evidence>
<dbReference type="PROSITE" id="PS50102">
    <property type="entry name" value="RRM"/>
    <property type="match status" value="1"/>
</dbReference>
<dbReference type="GO" id="GO:0003723">
    <property type="term" value="F:RNA binding"/>
    <property type="evidence" value="ECO:0007669"/>
    <property type="project" value="UniProtKB-UniRule"/>
</dbReference>
<evidence type="ECO:0000256" key="8">
    <source>
        <dbReference type="ARBA" id="ARBA00023128"/>
    </source>
</evidence>
<dbReference type="Pfam" id="PF00076">
    <property type="entry name" value="RRM_1"/>
    <property type="match status" value="1"/>
</dbReference>
<keyword evidence="7" id="KW-1133">Transmembrane helix</keyword>
<proteinExistence type="inferred from homology"/>
<name>W6MUH7_9ASCO</name>
<dbReference type="AlphaFoldDB" id="W6MUH7"/>
<dbReference type="OrthoDB" id="10267654at2759"/>
<dbReference type="RefSeq" id="XP_022457647.1">
    <property type="nucleotide sequence ID" value="XM_022603803.1"/>
</dbReference>
<evidence type="ECO:0000313" key="14">
    <source>
        <dbReference type="EMBL" id="CDK25635.1"/>
    </source>
</evidence>
<accession>W6MUH7</accession>
<keyword evidence="9" id="KW-0472">Membrane</keyword>
<dbReference type="SUPFAM" id="SSF54928">
    <property type="entry name" value="RNA-binding domain, RBD"/>
    <property type="match status" value="1"/>
</dbReference>
<keyword evidence="5 12" id="KW-0999">Mitochondrion inner membrane</keyword>
<evidence type="ECO:0000256" key="11">
    <source>
        <dbReference type="PROSITE-ProRule" id="PRU00176"/>
    </source>
</evidence>
<dbReference type="PANTHER" id="PTHR32198">
    <property type="entry name" value="MITOCHONDRIAL ESCAPE PROTEIN 2"/>
    <property type="match status" value="1"/>
</dbReference>
<comment type="function">
    <text evidence="10 12">Plays a role in maintaining the mitochondrial genome and in controlling the mtDNA escape. Involved in the regulation of mtDNA nucleotide structure and number. May have a dispensable role in early maturation of pre-rRNA.</text>
</comment>